<feature type="compositionally biased region" description="Polar residues" evidence="11">
    <location>
        <begin position="165"/>
        <end position="177"/>
    </location>
</feature>
<evidence type="ECO:0000313" key="13">
    <source>
        <dbReference type="Proteomes" id="UP001251217"/>
    </source>
</evidence>
<comment type="caution">
    <text evidence="12">The sequence shown here is derived from an EMBL/GenBank/DDBJ whole genome shotgun (WGS) entry which is preliminary data.</text>
</comment>
<evidence type="ECO:0000256" key="4">
    <source>
        <dbReference type="ARBA" id="ARBA00013026"/>
    </source>
</evidence>
<dbReference type="Proteomes" id="UP001251217">
    <property type="component" value="Unassembled WGS sequence"/>
</dbReference>
<reference evidence="12 13" key="1">
    <citation type="submission" date="2023-07" db="EMBL/GenBank/DDBJ databases">
        <title>Sorghum-associated microbial communities from plants grown in Nebraska, USA.</title>
        <authorList>
            <person name="Schachtman D."/>
        </authorList>
    </citation>
    <scope>NUCLEOTIDE SEQUENCE [LARGE SCALE GENOMIC DNA]</scope>
    <source>
        <strain evidence="12 13">4272</strain>
    </source>
</reference>
<evidence type="ECO:0000256" key="8">
    <source>
        <dbReference type="ARBA" id="ARBA00023002"/>
    </source>
</evidence>
<evidence type="ECO:0000256" key="9">
    <source>
        <dbReference type="ARBA" id="ARBA00030660"/>
    </source>
</evidence>
<comment type="catalytic activity">
    <reaction evidence="1">
        <text>(S)-malate + a quinone = a quinol + oxaloacetate</text>
        <dbReference type="Rhea" id="RHEA:46012"/>
        <dbReference type="ChEBI" id="CHEBI:15589"/>
        <dbReference type="ChEBI" id="CHEBI:16452"/>
        <dbReference type="ChEBI" id="CHEBI:24646"/>
        <dbReference type="ChEBI" id="CHEBI:132124"/>
        <dbReference type="EC" id="1.1.5.4"/>
    </reaction>
</comment>
<proteinExistence type="predicted"/>
<dbReference type="Pfam" id="PF06039">
    <property type="entry name" value="Mqo"/>
    <property type="match status" value="1"/>
</dbReference>
<sequence>MREQLLSLGLEIPGLLGERLRSRNIAVQLAAGLRNLALVGYLIGQLLSTRHRKFAQLQRFYPTADPDDWYLVQAGQRAQLIRPDPDRVGVLTFGTELVTGADGTIAGLLGASPGASTAPAIMLDLLTRCFPHEKTHWEPMLHKMMPAMAAPVGIDQQCVDDNLARTGQPSDWSSTSNRAHRPESQFARGRATCRCDNTAIYR</sequence>
<keyword evidence="6" id="KW-0285">Flavoprotein</keyword>
<evidence type="ECO:0000256" key="11">
    <source>
        <dbReference type="SAM" id="MobiDB-lite"/>
    </source>
</evidence>
<keyword evidence="7" id="KW-0274">FAD</keyword>
<protein>
    <recommendedName>
        <fullName evidence="4">malate dehydrogenase (quinone)</fullName>
        <ecNumber evidence="4">1.1.5.4</ecNumber>
    </recommendedName>
    <alternativeName>
        <fullName evidence="10">MQO</fullName>
    </alternativeName>
    <alternativeName>
        <fullName evidence="9">Malate dehydrogenase [quinone]</fullName>
    </alternativeName>
</protein>
<accession>A0ABU1XSW0</accession>
<evidence type="ECO:0000256" key="5">
    <source>
        <dbReference type="ARBA" id="ARBA00022532"/>
    </source>
</evidence>
<organism evidence="12 13">
    <name type="scientific">Nocardia kruczakiae</name>
    <dbReference type="NCBI Taxonomy" id="261477"/>
    <lineage>
        <taxon>Bacteria</taxon>
        <taxon>Bacillati</taxon>
        <taxon>Actinomycetota</taxon>
        <taxon>Actinomycetes</taxon>
        <taxon>Mycobacteriales</taxon>
        <taxon>Nocardiaceae</taxon>
        <taxon>Nocardia</taxon>
    </lineage>
</organism>
<evidence type="ECO:0000256" key="6">
    <source>
        <dbReference type="ARBA" id="ARBA00022630"/>
    </source>
</evidence>
<gene>
    <name evidence="12" type="ORF">J2W56_006748</name>
</gene>
<keyword evidence="5" id="KW-0816">Tricarboxylic acid cycle</keyword>
<keyword evidence="8" id="KW-0560">Oxidoreductase</keyword>
<evidence type="ECO:0000256" key="7">
    <source>
        <dbReference type="ARBA" id="ARBA00022827"/>
    </source>
</evidence>
<dbReference type="InterPro" id="IPR006231">
    <property type="entry name" value="MQO"/>
</dbReference>
<evidence type="ECO:0000313" key="12">
    <source>
        <dbReference type="EMBL" id="MDR7172982.1"/>
    </source>
</evidence>
<comment type="cofactor">
    <cofactor evidence="2">
        <name>FAD</name>
        <dbReference type="ChEBI" id="CHEBI:57692"/>
    </cofactor>
</comment>
<evidence type="ECO:0000256" key="3">
    <source>
        <dbReference type="ARBA" id="ARBA00005012"/>
    </source>
</evidence>
<name>A0ABU1XSW0_9NOCA</name>
<comment type="pathway">
    <text evidence="3">Carbohydrate metabolism; tricarboxylic acid cycle; oxaloacetate from (S)-malate (quinone route): step 1/1.</text>
</comment>
<keyword evidence="13" id="KW-1185">Reference proteome</keyword>
<evidence type="ECO:0000256" key="10">
    <source>
        <dbReference type="ARBA" id="ARBA00031550"/>
    </source>
</evidence>
<feature type="region of interest" description="Disordered" evidence="11">
    <location>
        <begin position="165"/>
        <end position="185"/>
    </location>
</feature>
<dbReference type="EC" id="1.1.5.4" evidence="4"/>
<dbReference type="EMBL" id="JAVDWW010000016">
    <property type="protein sequence ID" value="MDR7172982.1"/>
    <property type="molecule type" value="Genomic_DNA"/>
</dbReference>
<dbReference type="RefSeq" id="WP_374726789.1">
    <property type="nucleotide sequence ID" value="NZ_JAVDWW010000016.1"/>
</dbReference>
<evidence type="ECO:0000256" key="2">
    <source>
        <dbReference type="ARBA" id="ARBA00001974"/>
    </source>
</evidence>
<evidence type="ECO:0000256" key="1">
    <source>
        <dbReference type="ARBA" id="ARBA00001139"/>
    </source>
</evidence>